<evidence type="ECO:0000259" key="2">
    <source>
        <dbReference type="PROSITE" id="PS51736"/>
    </source>
</evidence>
<evidence type="ECO:0000259" key="3">
    <source>
        <dbReference type="PROSITE" id="PS51737"/>
    </source>
</evidence>
<feature type="domain" description="Resolvase/invertase-type recombinase catalytic" evidence="2">
    <location>
        <begin position="2"/>
        <end position="152"/>
    </location>
</feature>
<dbReference type="PROSITE" id="PS51737">
    <property type="entry name" value="RECOMBINASE_DNA_BIND"/>
    <property type="match status" value="1"/>
</dbReference>
<dbReference type="PROSITE" id="PS51736">
    <property type="entry name" value="RECOMBINASES_3"/>
    <property type="match status" value="1"/>
</dbReference>
<dbReference type="EMBL" id="PRLD01000002">
    <property type="protein sequence ID" value="RAW59747.1"/>
    <property type="molecule type" value="Genomic_DNA"/>
</dbReference>
<proteinExistence type="predicted"/>
<dbReference type="AlphaFoldDB" id="A0A329UAV6"/>
<dbReference type="GO" id="GO:0000150">
    <property type="term" value="F:DNA strand exchange activity"/>
    <property type="evidence" value="ECO:0007669"/>
    <property type="project" value="InterPro"/>
</dbReference>
<dbReference type="InterPro" id="IPR025827">
    <property type="entry name" value="Zn_ribbon_recom_dom"/>
</dbReference>
<dbReference type="SUPFAM" id="SSF53041">
    <property type="entry name" value="Resolvase-like"/>
    <property type="match status" value="1"/>
</dbReference>
<keyword evidence="1" id="KW-0175">Coiled coil</keyword>
<dbReference type="Pfam" id="PF13408">
    <property type="entry name" value="Zn_ribbon_recom"/>
    <property type="match status" value="1"/>
</dbReference>
<dbReference type="InterPro" id="IPR036162">
    <property type="entry name" value="Resolvase-like_N_sf"/>
</dbReference>
<dbReference type="InterPro" id="IPR038109">
    <property type="entry name" value="DNA_bind_recomb_sf"/>
</dbReference>
<dbReference type="SMART" id="SM00857">
    <property type="entry name" value="Resolvase"/>
    <property type="match status" value="1"/>
</dbReference>
<protein>
    <submittedName>
        <fullName evidence="4">DNA invertase</fullName>
    </submittedName>
</protein>
<reference evidence="4 5" key="1">
    <citation type="submission" date="2018-02" db="EMBL/GenBank/DDBJ databases">
        <title>Complete genome sequencing of Faecalibacterium prausnitzii strains isolated from the human gut.</title>
        <authorList>
            <person name="Fitzgerald B.C."/>
            <person name="Shkoporov A.N."/>
            <person name="Ross P.R."/>
            <person name="Hill C."/>
        </authorList>
    </citation>
    <scope>NUCLEOTIDE SEQUENCE [LARGE SCALE GENOMIC DNA]</scope>
    <source>
        <strain evidence="4 5">APC923/51-1</strain>
    </source>
</reference>
<organism evidence="4 5">
    <name type="scientific">Faecalibacterium prausnitzii</name>
    <dbReference type="NCBI Taxonomy" id="853"/>
    <lineage>
        <taxon>Bacteria</taxon>
        <taxon>Bacillati</taxon>
        <taxon>Bacillota</taxon>
        <taxon>Clostridia</taxon>
        <taxon>Eubacteriales</taxon>
        <taxon>Oscillospiraceae</taxon>
        <taxon>Faecalibacterium</taxon>
    </lineage>
</organism>
<dbReference type="Gene3D" id="3.90.1750.20">
    <property type="entry name" value="Putative Large Serine Recombinase, Chain B, Domain 2"/>
    <property type="match status" value="1"/>
</dbReference>
<dbReference type="PANTHER" id="PTHR30461">
    <property type="entry name" value="DNA-INVERTASE FROM LAMBDOID PROPHAGE"/>
    <property type="match status" value="1"/>
</dbReference>
<gene>
    <name evidence="4" type="ORF">C4N24_02965</name>
</gene>
<evidence type="ECO:0000256" key="1">
    <source>
        <dbReference type="SAM" id="Coils"/>
    </source>
</evidence>
<comment type="caution">
    <text evidence="4">The sequence shown here is derived from an EMBL/GenBank/DDBJ whole genome shotgun (WGS) entry which is preliminary data.</text>
</comment>
<evidence type="ECO:0000313" key="5">
    <source>
        <dbReference type="Proteomes" id="UP000251281"/>
    </source>
</evidence>
<dbReference type="Proteomes" id="UP000251281">
    <property type="component" value="Unassembled WGS sequence"/>
</dbReference>
<dbReference type="PANTHER" id="PTHR30461:SF23">
    <property type="entry name" value="DNA RECOMBINASE-RELATED"/>
    <property type="match status" value="1"/>
</dbReference>
<dbReference type="InterPro" id="IPR011109">
    <property type="entry name" value="DNA_bind_recombinase_dom"/>
</dbReference>
<sequence>MKAAIYCRLSKEDEGKSGESESIQNQKSMLTAYAAEKGFEVYQIYSDEDYSGIDRERPAFNEMIRAASEHRFDVVLAKTQSRFTRDMELVEKYLHGKFIEWGIRFIAVVDHVDTGEAANKKSRQINGLINEWYLEDLSNNVRAVLDHKRREGLFIGSFALYGYCKAPDAKGKLVIDPEAAEVVRRIFALALSGMGAHKIAQILNNEGIPSPTAYKQLHGAQYHTAMKKTDYSLWGSPTVYQMLHNQTYIGDLVQGRHKKVGYKSKKTVWLPKSQWIVVENTHEPIIDRDTFETVQRMLAARTRSGVQGTIHPLAKKVVCGCCGSYMEQTAHQPRADGVQRRYVRCRMHQRAPERCSNKTCTDLNALENTVRERIREYAEVYVDPEKVELPRQDDPVRQRAQAKRSELKRLQCEADRRRRALQQLYLDKVSGLIDAAQFSEMNRAFGEEIKSAENRIRGLEAELEQQPEETDAAPAQRQRVRELAQVSHLTRELAVLLVRRVIVGTKDPLTGQQEITIEWAF</sequence>
<name>A0A329UAV6_9FIRM</name>
<dbReference type="Gene3D" id="3.40.50.1390">
    <property type="entry name" value="Resolvase, N-terminal catalytic domain"/>
    <property type="match status" value="1"/>
</dbReference>
<dbReference type="Pfam" id="PF07508">
    <property type="entry name" value="Recombinase"/>
    <property type="match status" value="1"/>
</dbReference>
<dbReference type="InterPro" id="IPR006119">
    <property type="entry name" value="Resolv_N"/>
</dbReference>
<dbReference type="InterPro" id="IPR050639">
    <property type="entry name" value="SSR_resolvase"/>
</dbReference>
<feature type="domain" description="Recombinase" evidence="3">
    <location>
        <begin position="160"/>
        <end position="304"/>
    </location>
</feature>
<dbReference type="GO" id="GO:0003677">
    <property type="term" value="F:DNA binding"/>
    <property type="evidence" value="ECO:0007669"/>
    <property type="project" value="InterPro"/>
</dbReference>
<dbReference type="Pfam" id="PF00239">
    <property type="entry name" value="Resolvase"/>
    <property type="match status" value="1"/>
</dbReference>
<accession>A0A329UAV6</accession>
<feature type="coiled-coil region" evidence="1">
    <location>
        <begin position="400"/>
        <end position="469"/>
    </location>
</feature>
<dbReference type="RefSeq" id="WP_112090264.1">
    <property type="nucleotide sequence ID" value="NZ_PRLD01000002.1"/>
</dbReference>
<evidence type="ECO:0000313" key="4">
    <source>
        <dbReference type="EMBL" id="RAW59747.1"/>
    </source>
</evidence>